<comment type="caution">
    <text evidence="1">The sequence shown here is derived from an EMBL/GenBank/DDBJ whole genome shotgun (WGS) entry which is preliminary data.</text>
</comment>
<reference evidence="1" key="1">
    <citation type="submission" date="2020-06" db="EMBL/GenBank/DDBJ databases">
        <authorList>
            <person name="Li T."/>
            <person name="Hu X."/>
            <person name="Zhang T."/>
            <person name="Song X."/>
            <person name="Zhang H."/>
            <person name="Dai N."/>
            <person name="Sheng W."/>
            <person name="Hou X."/>
            <person name="Wei L."/>
        </authorList>
    </citation>
    <scope>NUCLEOTIDE SEQUENCE</scope>
    <source>
        <strain evidence="1">KEN1</strain>
        <tissue evidence="1">Leaf</tissue>
    </source>
</reference>
<organism evidence="1">
    <name type="scientific">Sesamum latifolium</name>
    <dbReference type="NCBI Taxonomy" id="2727402"/>
    <lineage>
        <taxon>Eukaryota</taxon>
        <taxon>Viridiplantae</taxon>
        <taxon>Streptophyta</taxon>
        <taxon>Embryophyta</taxon>
        <taxon>Tracheophyta</taxon>
        <taxon>Spermatophyta</taxon>
        <taxon>Magnoliopsida</taxon>
        <taxon>eudicotyledons</taxon>
        <taxon>Gunneridae</taxon>
        <taxon>Pentapetalae</taxon>
        <taxon>asterids</taxon>
        <taxon>lamiids</taxon>
        <taxon>Lamiales</taxon>
        <taxon>Pedaliaceae</taxon>
        <taxon>Sesamum</taxon>
    </lineage>
</organism>
<dbReference type="AlphaFoldDB" id="A0AAW2S2T6"/>
<dbReference type="EMBL" id="JACGWN010000068">
    <property type="protein sequence ID" value="KAL0386732.1"/>
    <property type="molecule type" value="Genomic_DNA"/>
</dbReference>
<protein>
    <submittedName>
        <fullName evidence="1">Uncharacterized protein</fullName>
    </submittedName>
</protein>
<sequence length="109" mass="12561">MRTSILFGLRDLYRCNLRNRPDRTKKQTQGTTIEIHQRGLIMCFLLKEMKVPETKQEMEDSPPPEFSLPATISVLVGLWPADVPVQSFFSSAGWVSRPPLLYIQPMLRN</sequence>
<gene>
    <name evidence="1" type="ORF">Slati_4584400</name>
</gene>
<proteinExistence type="predicted"/>
<reference evidence="1" key="2">
    <citation type="journal article" date="2024" name="Plant">
        <title>Genomic evolution and insights into agronomic trait innovations of Sesamum species.</title>
        <authorList>
            <person name="Miao H."/>
            <person name="Wang L."/>
            <person name="Qu L."/>
            <person name="Liu H."/>
            <person name="Sun Y."/>
            <person name="Le M."/>
            <person name="Wang Q."/>
            <person name="Wei S."/>
            <person name="Zheng Y."/>
            <person name="Lin W."/>
            <person name="Duan Y."/>
            <person name="Cao H."/>
            <person name="Xiong S."/>
            <person name="Wang X."/>
            <person name="Wei L."/>
            <person name="Li C."/>
            <person name="Ma Q."/>
            <person name="Ju M."/>
            <person name="Zhao R."/>
            <person name="Li G."/>
            <person name="Mu C."/>
            <person name="Tian Q."/>
            <person name="Mei H."/>
            <person name="Zhang T."/>
            <person name="Gao T."/>
            <person name="Zhang H."/>
        </authorList>
    </citation>
    <scope>NUCLEOTIDE SEQUENCE</scope>
    <source>
        <strain evidence="1">KEN1</strain>
    </source>
</reference>
<accession>A0AAW2S2T6</accession>
<name>A0AAW2S2T6_9LAMI</name>
<evidence type="ECO:0000313" key="1">
    <source>
        <dbReference type="EMBL" id="KAL0386732.1"/>
    </source>
</evidence>